<organism evidence="2 3">
    <name type="scientific">Brucella pseudintermedia</name>
    <dbReference type="NCBI Taxonomy" id="370111"/>
    <lineage>
        <taxon>Bacteria</taxon>
        <taxon>Pseudomonadati</taxon>
        <taxon>Pseudomonadota</taxon>
        <taxon>Alphaproteobacteria</taxon>
        <taxon>Hyphomicrobiales</taxon>
        <taxon>Brucellaceae</taxon>
        <taxon>Brucella/Ochrobactrum group</taxon>
        <taxon>Brucella</taxon>
    </lineage>
</organism>
<dbReference type="Proteomes" id="UP001058739">
    <property type="component" value="Chromosome 01"/>
</dbReference>
<dbReference type="EMBL" id="CP099967">
    <property type="protein sequence ID" value="UWL60803.1"/>
    <property type="molecule type" value="Genomic_DNA"/>
</dbReference>
<name>A0ABY5UBY1_9HYPH</name>
<dbReference type="InterPro" id="IPR036653">
    <property type="entry name" value="CinA-like_C"/>
</dbReference>
<sequence length="165" mass="17159">MSAFIAEEKAIAVLAACRKAGVMIATAESCTGGLIAGALTDIAGSSDVVDRGFVTYSNEAKSEMIGVPMELIDRFGAVSKEVALSMAEGALARSRTGVTIAVTGVAGPGGGSDAKPVGLVHIASARRDHPTLHREYRFGPKTRAEIRHETVLAALDLVLENLREP</sequence>
<accession>A0ABY5UBY1</accession>
<evidence type="ECO:0000259" key="1">
    <source>
        <dbReference type="Pfam" id="PF02464"/>
    </source>
</evidence>
<dbReference type="InterPro" id="IPR008136">
    <property type="entry name" value="CinA_C"/>
</dbReference>
<dbReference type="SUPFAM" id="SSF142433">
    <property type="entry name" value="CinA-like"/>
    <property type="match status" value="1"/>
</dbReference>
<dbReference type="Pfam" id="PF02464">
    <property type="entry name" value="CinA"/>
    <property type="match status" value="1"/>
</dbReference>
<feature type="domain" description="CinA C-terminal" evidence="1">
    <location>
        <begin position="12"/>
        <end position="161"/>
    </location>
</feature>
<proteinExistence type="predicted"/>
<dbReference type="RefSeq" id="WP_121983233.1">
    <property type="nucleotide sequence ID" value="NZ_CADEAT010000009.1"/>
</dbReference>
<evidence type="ECO:0000313" key="3">
    <source>
        <dbReference type="Proteomes" id="UP001058739"/>
    </source>
</evidence>
<gene>
    <name evidence="2" type="ORF">NIK97_03350</name>
</gene>
<evidence type="ECO:0000313" key="2">
    <source>
        <dbReference type="EMBL" id="UWL60803.1"/>
    </source>
</evidence>
<keyword evidence="3" id="KW-1185">Reference proteome</keyword>
<dbReference type="Gene3D" id="3.90.950.20">
    <property type="entry name" value="CinA-like"/>
    <property type="match status" value="1"/>
</dbReference>
<reference evidence="2" key="1">
    <citation type="submission" date="2022-06" db="EMBL/GenBank/DDBJ databases">
        <title>Complete Genome Sequence of Deoxynivalenol-bioadsorption Ochrobactrum pseudintermedium ASAG-D25.</title>
        <authorList>
            <person name="Wang N."/>
        </authorList>
    </citation>
    <scope>NUCLEOTIDE SEQUENCE</scope>
    <source>
        <strain evidence="2">ASAG-D25</strain>
    </source>
</reference>
<protein>
    <submittedName>
        <fullName evidence="2">CinA family protein</fullName>
    </submittedName>
</protein>
<dbReference type="NCBIfam" id="TIGR00199">
    <property type="entry name" value="PncC_domain"/>
    <property type="match status" value="1"/>
</dbReference>